<keyword evidence="2" id="KW-1185">Reference proteome</keyword>
<organism evidence="1 2">
    <name type="scientific">Coccomyxa viridis</name>
    <dbReference type="NCBI Taxonomy" id="1274662"/>
    <lineage>
        <taxon>Eukaryota</taxon>
        <taxon>Viridiplantae</taxon>
        <taxon>Chlorophyta</taxon>
        <taxon>core chlorophytes</taxon>
        <taxon>Trebouxiophyceae</taxon>
        <taxon>Trebouxiophyceae incertae sedis</taxon>
        <taxon>Coccomyxaceae</taxon>
        <taxon>Coccomyxa</taxon>
    </lineage>
</organism>
<proteinExistence type="predicted"/>
<dbReference type="Proteomes" id="UP001497392">
    <property type="component" value="Unassembled WGS sequence"/>
</dbReference>
<sequence>MGFEYFGTTDVAVALRSAVRARRPEQGLMLLFDINGHIGEDERAGAVMRVILANMMSPETRPLVVVTDLADSWRALWMDGATLCQGPFKHRAHAVNFIRTFLAGRLAEEEGGQAIANRQKIVDRLIPNRTG</sequence>
<evidence type="ECO:0000313" key="1">
    <source>
        <dbReference type="EMBL" id="CAL5225915.1"/>
    </source>
</evidence>
<name>A0ABP1G3M0_9CHLO</name>
<protein>
    <submittedName>
        <fullName evidence="1">G8706 protein</fullName>
    </submittedName>
</protein>
<comment type="caution">
    <text evidence="1">The sequence shown here is derived from an EMBL/GenBank/DDBJ whole genome shotgun (WGS) entry which is preliminary data.</text>
</comment>
<evidence type="ECO:0000313" key="2">
    <source>
        <dbReference type="Proteomes" id="UP001497392"/>
    </source>
</evidence>
<reference evidence="1 2" key="1">
    <citation type="submission" date="2024-06" db="EMBL/GenBank/DDBJ databases">
        <authorList>
            <person name="Kraege A."/>
            <person name="Thomma B."/>
        </authorList>
    </citation>
    <scope>NUCLEOTIDE SEQUENCE [LARGE SCALE GENOMIC DNA]</scope>
</reference>
<accession>A0ABP1G3M0</accession>
<gene>
    <name evidence="1" type="primary">g8706</name>
    <name evidence="1" type="ORF">VP750_LOCUS7821</name>
</gene>
<dbReference type="EMBL" id="CAXHTA020000015">
    <property type="protein sequence ID" value="CAL5225915.1"/>
    <property type="molecule type" value="Genomic_DNA"/>
</dbReference>